<evidence type="ECO:0000256" key="1">
    <source>
        <dbReference type="SAM" id="MobiDB-lite"/>
    </source>
</evidence>
<dbReference type="KEGG" id="vg:37616443"/>
<organism evidence="2 3">
    <name type="scientific">Fathead minnow nidovirus</name>
    <dbReference type="NCBI Taxonomy" id="889873"/>
    <lineage>
        <taxon>Viruses</taxon>
        <taxon>Riboviria</taxon>
        <taxon>Orthornavirae</taxon>
        <taxon>Pisuviricota</taxon>
        <taxon>Pisoniviricetes</taxon>
        <taxon>Nidovirales</taxon>
        <taxon>Tornidovirineae</taxon>
        <taxon>Tobaniviridae</taxon>
        <taxon>Piscanivirinae</taxon>
        <taxon>Bafinivirus</taxon>
        <taxon>Pimfabavirus</taxon>
        <taxon>Bafinivirus pimephalae</taxon>
        <taxon>Fathead minnow nidovirus 1</taxon>
    </lineage>
</organism>
<dbReference type="EMBL" id="GU002364">
    <property type="protein sequence ID" value="ADN95981.1"/>
    <property type="molecule type" value="Genomic_RNA"/>
</dbReference>
<dbReference type="GO" id="GO:0019013">
    <property type="term" value="C:viral nucleocapsid"/>
    <property type="evidence" value="ECO:0007669"/>
    <property type="project" value="UniProtKB-KW"/>
</dbReference>
<sequence>MSFPMQPAYFPLQQRQRRPRAVAGAKPKFKSAPPSPAVINAAVKKEVSTHIPMPPISMQEKSGLRALDVRNNFSTAELAGLYAQLIQHLNHCHGRMVFMPGDTISQGFVQVQLKLRLPSDQCLKMVSAHSFAEQRLLASEGEASVTTTLLSSLDKQAVNSLNAKD</sequence>
<keyword evidence="3" id="KW-1185">Reference proteome</keyword>
<dbReference type="RefSeq" id="YP_009505585.1">
    <property type="nucleotide sequence ID" value="NC_038295.1"/>
</dbReference>
<reference evidence="2 3" key="1">
    <citation type="journal article" date="2012" name="J. Gen. Virol.">
        <title>Genetic analysis of a novel nidovirus from fathead minnows.</title>
        <authorList>
            <person name="Batts W.N."/>
            <person name="Goodwin A.E."/>
            <person name="Winton J.R."/>
        </authorList>
    </citation>
    <scope>NUCLEOTIDE SEQUENCE [LARGE SCALE GENOMIC DNA]</scope>
</reference>
<evidence type="ECO:0000313" key="3">
    <source>
        <dbReference type="Proteomes" id="UP000096080"/>
    </source>
</evidence>
<protein>
    <submittedName>
        <fullName evidence="2">Nucleocapsid protein</fullName>
    </submittedName>
</protein>
<accession>I6LMN3</accession>
<feature type="compositionally biased region" description="Low complexity" evidence="1">
    <location>
        <begin position="23"/>
        <end position="32"/>
    </location>
</feature>
<name>I6LMN3_9NIDO</name>
<proteinExistence type="predicted"/>
<gene>
    <name evidence="2" type="primary">N</name>
</gene>
<keyword evidence="2" id="KW-0543">Viral nucleoprotein</keyword>
<feature type="region of interest" description="Disordered" evidence="1">
    <location>
        <begin position="1"/>
        <end position="35"/>
    </location>
</feature>
<keyword evidence="2" id="KW-0946">Virion</keyword>
<dbReference type="Proteomes" id="UP000096080">
    <property type="component" value="Genome"/>
</dbReference>
<dbReference type="GeneID" id="37616443"/>
<dbReference type="OrthoDB" id="38771at10239"/>
<evidence type="ECO:0000313" key="2">
    <source>
        <dbReference type="EMBL" id="ADN95981.1"/>
    </source>
</evidence>